<organism evidence="4 5">
    <name type="scientific">Pseudovibrio brasiliensis</name>
    <dbReference type="NCBI Taxonomy" id="1898042"/>
    <lineage>
        <taxon>Bacteria</taxon>
        <taxon>Pseudomonadati</taxon>
        <taxon>Pseudomonadota</taxon>
        <taxon>Alphaproteobacteria</taxon>
        <taxon>Hyphomicrobiales</taxon>
        <taxon>Stappiaceae</taxon>
        <taxon>Pseudovibrio</taxon>
    </lineage>
</organism>
<gene>
    <name evidence="4" type="ORF">KGB56_16135</name>
</gene>
<feature type="domain" description="Glycosyltransferase 2-like" evidence="3">
    <location>
        <begin position="4"/>
        <end position="113"/>
    </location>
</feature>
<dbReference type="EMBL" id="CP074126">
    <property type="protein sequence ID" value="QUS54889.1"/>
    <property type="molecule type" value="Genomic_DNA"/>
</dbReference>
<dbReference type="PANTHER" id="PTHR22916">
    <property type="entry name" value="GLYCOSYLTRANSFERASE"/>
    <property type="match status" value="1"/>
</dbReference>
<dbReference type="Pfam" id="PF00535">
    <property type="entry name" value="Glycos_transf_2"/>
    <property type="match status" value="1"/>
</dbReference>
<dbReference type="CDD" id="cd00761">
    <property type="entry name" value="Glyco_tranf_GTA_type"/>
    <property type="match status" value="1"/>
</dbReference>
<dbReference type="Proteomes" id="UP000680706">
    <property type="component" value="Chromosome"/>
</dbReference>
<keyword evidence="5" id="KW-1185">Reference proteome</keyword>
<dbReference type="InterPro" id="IPR001173">
    <property type="entry name" value="Glyco_trans_2-like"/>
</dbReference>
<protein>
    <submittedName>
        <fullName evidence="4">Glycosyltransferase family 2 protein</fullName>
    </submittedName>
</protein>
<evidence type="ECO:0000313" key="4">
    <source>
        <dbReference type="EMBL" id="QUS54889.1"/>
    </source>
</evidence>
<keyword evidence="1" id="KW-0328">Glycosyltransferase</keyword>
<proteinExistence type="predicted"/>
<evidence type="ECO:0000313" key="5">
    <source>
        <dbReference type="Proteomes" id="UP000680706"/>
    </source>
</evidence>
<keyword evidence="2" id="KW-0808">Transferase</keyword>
<sequence>MTISVIVPIWNAEKTLQRCLNSLEAALPIGSEILLFDDQSSDKSVEIATEFAQGSMFSVRLFKEQSDGSKGPGYLRNRGIREAKRDFVSFVDADDWVQIEHFDELLTYFDDNLEFVRSGYTRLTDEVNVVALPIMGAREVQKTQTHTSHDFVLPHTKKTAVDFANCWAGLFRTNFLRKLEDPFAETVHAEDRLFIWKLYLSGVPCKHVVSFNYVYVNNLHSITNTVDDRILDIFKVYLDIYNFILHVDRAFLFKFYRQFIALTAHHLKLAQNSRRLKRKLTRGLREFVVNVQTPELYAVLDELSDAQRKRLRESILIIDEMLYL</sequence>
<dbReference type="Gene3D" id="3.90.550.10">
    <property type="entry name" value="Spore Coat Polysaccharide Biosynthesis Protein SpsA, Chain A"/>
    <property type="match status" value="1"/>
</dbReference>
<name>A0ABX8AIN5_9HYPH</name>
<reference evidence="4 5" key="1">
    <citation type="journal article" date="2021" name="Angew. Chem. Int. Ed. Engl.">
        <title>A novel family of nonribosomal peptides modulate collective behavior in Pseudovibrio bacteria isolated from marine sponges.</title>
        <authorList>
            <person name="Ioca L.P."/>
            <person name="Dai Y."/>
            <person name="Kunakom S."/>
            <person name="Diaz-Espinosa J."/>
            <person name="Krunic A."/>
            <person name="Crnkovic C.M."/>
            <person name="Orjala J."/>
            <person name="Sanchez L.M."/>
            <person name="Ferreira A.G."/>
            <person name="Berlinck R.G.S."/>
            <person name="Eustaquio A.S."/>
        </authorList>
    </citation>
    <scope>NUCLEOTIDE SEQUENCE [LARGE SCALE GENOMIC DNA]</scope>
    <source>
        <strain evidence="4 5">Ab134</strain>
    </source>
</reference>
<dbReference type="SUPFAM" id="SSF53448">
    <property type="entry name" value="Nucleotide-diphospho-sugar transferases"/>
    <property type="match status" value="1"/>
</dbReference>
<dbReference type="PANTHER" id="PTHR22916:SF51">
    <property type="entry name" value="GLYCOSYLTRANSFERASE EPSH-RELATED"/>
    <property type="match status" value="1"/>
</dbReference>
<dbReference type="InterPro" id="IPR029044">
    <property type="entry name" value="Nucleotide-diphossugar_trans"/>
</dbReference>
<dbReference type="RefSeq" id="WP_075698726.1">
    <property type="nucleotide sequence ID" value="NZ_CP074126.1"/>
</dbReference>
<evidence type="ECO:0000259" key="3">
    <source>
        <dbReference type="Pfam" id="PF00535"/>
    </source>
</evidence>
<evidence type="ECO:0000256" key="2">
    <source>
        <dbReference type="ARBA" id="ARBA00022679"/>
    </source>
</evidence>
<evidence type="ECO:0000256" key="1">
    <source>
        <dbReference type="ARBA" id="ARBA00022676"/>
    </source>
</evidence>
<accession>A0ABX8AIN5</accession>